<name>A0A8K0EK07_BRALA</name>
<accession>A0A8K0EK07</accession>
<sequence length="415" mass="48065">MAAGGPAEAIDASLREAEEKVKALYNQLLQETNEDVDKRRANCWDIYDRLKPSHSRPEYRINFRTGKNNLKTLKKQLKNEFLEKTGKVSKSAEQKIDKIVDFINTEPKRTMDGLKSAMEVLDHKKIRAPDYMKLKLIELILDRKIRWDTDDVVEDSISEEDITECCGTLTYGHRKLFEAHKLWQQLLLDESNDVSTTRSLLPMMHWLNERDDDDDDDDDEWVEWNPKLLKDEPTINNPPEWALKYIREEGVQEMGVKMQQFKLGAKPYENKNAVYLLLCRFNQVNENGVNEPTVRAYAGKAQNGVENRWKKHAFASKGIIQRFSELKRFSATPLQSILLVEVLIARLYAEGGRDYLTETGDNITSHDNIALFVYHTYGENAEGTKTMTQNMERLERALIRGLKLKDMKCGMNGRE</sequence>
<dbReference type="EMBL" id="OV696688">
    <property type="protein sequence ID" value="CAH1256923.1"/>
    <property type="molecule type" value="Genomic_DNA"/>
</dbReference>
<keyword evidence="3" id="KW-1185">Reference proteome</keyword>
<evidence type="ECO:0000256" key="1">
    <source>
        <dbReference type="SAM" id="Coils"/>
    </source>
</evidence>
<feature type="coiled-coil region" evidence="1">
    <location>
        <begin position="7"/>
        <end position="34"/>
    </location>
</feature>
<organism evidence="2 3">
    <name type="scientific">Branchiostoma lanceolatum</name>
    <name type="common">Common lancelet</name>
    <name type="synonym">Amphioxus lanceolatum</name>
    <dbReference type="NCBI Taxonomy" id="7740"/>
    <lineage>
        <taxon>Eukaryota</taxon>
        <taxon>Metazoa</taxon>
        <taxon>Chordata</taxon>
        <taxon>Cephalochordata</taxon>
        <taxon>Leptocardii</taxon>
        <taxon>Amphioxiformes</taxon>
        <taxon>Branchiostomatidae</taxon>
        <taxon>Branchiostoma</taxon>
    </lineage>
</organism>
<dbReference type="Proteomes" id="UP000838412">
    <property type="component" value="Chromosome 3"/>
</dbReference>
<evidence type="ECO:0000313" key="2">
    <source>
        <dbReference type="EMBL" id="CAH1256923.1"/>
    </source>
</evidence>
<reference evidence="2" key="1">
    <citation type="submission" date="2022-01" db="EMBL/GenBank/DDBJ databases">
        <authorList>
            <person name="Braso-Vives M."/>
        </authorList>
    </citation>
    <scope>NUCLEOTIDE SEQUENCE</scope>
</reference>
<gene>
    <name evidence="2" type="primary">Hypp1754</name>
    <name evidence="2" type="ORF">BLAG_LOCUS15020</name>
</gene>
<proteinExistence type="predicted"/>
<dbReference type="AlphaFoldDB" id="A0A8K0EK07"/>
<protein>
    <submittedName>
        <fullName evidence="2">Hypp1754 protein</fullName>
    </submittedName>
</protein>
<keyword evidence="1" id="KW-0175">Coiled coil</keyword>
<dbReference type="OrthoDB" id="10063855at2759"/>
<evidence type="ECO:0000313" key="3">
    <source>
        <dbReference type="Proteomes" id="UP000838412"/>
    </source>
</evidence>